<keyword evidence="2" id="KW-1185">Reference proteome</keyword>
<accession>A0A8J2L525</accession>
<gene>
    <name evidence="1" type="ORF">AFUS01_LOCUS36471</name>
</gene>
<protein>
    <submittedName>
        <fullName evidence="1">Uncharacterized protein</fullName>
    </submittedName>
</protein>
<dbReference type="AlphaFoldDB" id="A0A8J2L525"/>
<feature type="non-terminal residue" evidence="1">
    <location>
        <position position="1"/>
    </location>
</feature>
<reference evidence="1" key="1">
    <citation type="submission" date="2021-06" db="EMBL/GenBank/DDBJ databases">
        <authorList>
            <person name="Hodson N. C."/>
            <person name="Mongue J. A."/>
            <person name="Jaron S. K."/>
        </authorList>
    </citation>
    <scope>NUCLEOTIDE SEQUENCE</scope>
</reference>
<evidence type="ECO:0000313" key="1">
    <source>
        <dbReference type="EMBL" id="CAG7826418.1"/>
    </source>
</evidence>
<dbReference type="Proteomes" id="UP000708208">
    <property type="component" value="Unassembled WGS sequence"/>
</dbReference>
<organism evidence="1 2">
    <name type="scientific">Allacma fusca</name>
    <dbReference type="NCBI Taxonomy" id="39272"/>
    <lineage>
        <taxon>Eukaryota</taxon>
        <taxon>Metazoa</taxon>
        <taxon>Ecdysozoa</taxon>
        <taxon>Arthropoda</taxon>
        <taxon>Hexapoda</taxon>
        <taxon>Collembola</taxon>
        <taxon>Symphypleona</taxon>
        <taxon>Sminthuridae</taxon>
        <taxon>Allacma</taxon>
    </lineage>
</organism>
<evidence type="ECO:0000313" key="2">
    <source>
        <dbReference type="Proteomes" id="UP000708208"/>
    </source>
</evidence>
<dbReference type="EMBL" id="CAJVCH010539709">
    <property type="protein sequence ID" value="CAG7826418.1"/>
    <property type="molecule type" value="Genomic_DNA"/>
</dbReference>
<comment type="caution">
    <text evidence="1">The sequence shown here is derived from an EMBL/GenBank/DDBJ whole genome shotgun (WGS) entry which is preliminary data.</text>
</comment>
<sequence length="76" mass="8848">IVFEWGKWNTRTIAERGGQELEDLKKFQDLTVERIKTAYFHKFINDSDNGTPDNDVMFIADLEGYDLSEFVSVKSK</sequence>
<name>A0A8J2L525_9HEXA</name>
<proteinExistence type="predicted"/>